<organism evidence="2 3">
    <name type="scientific">Acacia crassicarpa</name>
    <name type="common">northern wattle</name>
    <dbReference type="NCBI Taxonomy" id="499986"/>
    <lineage>
        <taxon>Eukaryota</taxon>
        <taxon>Viridiplantae</taxon>
        <taxon>Streptophyta</taxon>
        <taxon>Embryophyta</taxon>
        <taxon>Tracheophyta</taxon>
        <taxon>Spermatophyta</taxon>
        <taxon>Magnoliopsida</taxon>
        <taxon>eudicotyledons</taxon>
        <taxon>Gunneridae</taxon>
        <taxon>Pentapetalae</taxon>
        <taxon>rosids</taxon>
        <taxon>fabids</taxon>
        <taxon>Fabales</taxon>
        <taxon>Fabaceae</taxon>
        <taxon>Caesalpinioideae</taxon>
        <taxon>mimosoid clade</taxon>
        <taxon>Acacieae</taxon>
        <taxon>Acacia</taxon>
    </lineage>
</organism>
<keyword evidence="3" id="KW-1185">Reference proteome</keyword>
<evidence type="ECO:0000259" key="1">
    <source>
        <dbReference type="PROSITE" id="PS50181"/>
    </source>
</evidence>
<dbReference type="Proteomes" id="UP001293593">
    <property type="component" value="Unassembled WGS sequence"/>
</dbReference>
<dbReference type="CDD" id="cd22157">
    <property type="entry name" value="F-box_AtFBW1-like"/>
    <property type="match status" value="1"/>
</dbReference>
<proteinExistence type="predicted"/>
<dbReference type="Pfam" id="PF08268">
    <property type="entry name" value="FBA_3"/>
    <property type="match status" value="1"/>
</dbReference>
<evidence type="ECO:0000313" key="3">
    <source>
        <dbReference type="Proteomes" id="UP001293593"/>
    </source>
</evidence>
<dbReference type="AlphaFoldDB" id="A0AAE1IWV8"/>
<accession>A0AAE1IWV8</accession>
<dbReference type="PROSITE" id="PS50181">
    <property type="entry name" value="FBOX"/>
    <property type="match status" value="1"/>
</dbReference>
<dbReference type="Gene3D" id="1.20.1280.50">
    <property type="match status" value="1"/>
</dbReference>
<dbReference type="Pfam" id="PF00646">
    <property type="entry name" value="F-box"/>
    <property type="match status" value="1"/>
</dbReference>
<dbReference type="InterPro" id="IPR050796">
    <property type="entry name" value="SCF_F-box_component"/>
</dbReference>
<gene>
    <name evidence="2" type="ORF">QN277_005724</name>
</gene>
<dbReference type="PANTHER" id="PTHR31672:SF10">
    <property type="entry name" value="F-BOX DOMAIN-CONTAINING PROTEIN"/>
    <property type="match status" value="1"/>
</dbReference>
<dbReference type="InterPro" id="IPR017451">
    <property type="entry name" value="F-box-assoc_interact_dom"/>
</dbReference>
<dbReference type="EMBL" id="JAWXYG010000011">
    <property type="protein sequence ID" value="KAK4259386.1"/>
    <property type="molecule type" value="Genomic_DNA"/>
</dbReference>
<reference evidence="2" key="1">
    <citation type="submission" date="2023-10" db="EMBL/GenBank/DDBJ databases">
        <title>Chromosome-level genome of the transformable northern wattle, Acacia crassicarpa.</title>
        <authorList>
            <person name="Massaro I."/>
            <person name="Sinha N.R."/>
            <person name="Poethig S."/>
            <person name="Leichty A.R."/>
        </authorList>
    </citation>
    <scope>NUCLEOTIDE SEQUENCE</scope>
    <source>
        <strain evidence="2">Acra3RX</strain>
        <tissue evidence="2">Leaf</tissue>
    </source>
</reference>
<evidence type="ECO:0000313" key="2">
    <source>
        <dbReference type="EMBL" id="KAK4259386.1"/>
    </source>
</evidence>
<dbReference type="InterPro" id="IPR001810">
    <property type="entry name" value="F-box_dom"/>
</dbReference>
<feature type="domain" description="F-box" evidence="1">
    <location>
        <begin position="22"/>
        <end position="63"/>
    </location>
</feature>
<dbReference type="InterPro" id="IPR011043">
    <property type="entry name" value="Gal_Oxase/kelch_b-propeller"/>
</dbReference>
<dbReference type="NCBIfam" id="TIGR01640">
    <property type="entry name" value="F_box_assoc_1"/>
    <property type="match status" value="1"/>
</dbReference>
<comment type="caution">
    <text evidence="2">The sequence shown here is derived from an EMBL/GenBank/DDBJ whole genome shotgun (WGS) entry which is preliminary data.</text>
</comment>
<dbReference type="PANTHER" id="PTHR31672">
    <property type="entry name" value="BNACNNG10540D PROTEIN"/>
    <property type="match status" value="1"/>
</dbReference>
<dbReference type="SUPFAM" id="SSF81383">
    <property type="entry name" value="F-box domain"/>
    <property type="match status" value="1"/>
</dbReference>
<dbReference type="InterPro" id="IPR013187">
    <property type="entry name" value="F-box-assoc_dom_typ3"/>
</dbReference>
<name>A0AAE1IWV8_9FABA</name>
<dbReference type="SUPFAM" id="SSF50965">
    <property type="entry name" value="Galactose oxidase, central domain"/>
    <property type="match status" value="1"/>
</dbReference>
<dbReference type="SMART" id="SM00256">
    <property type="entry name" value="FBOX"/>
    <property type="match status" value="1"/>
</dbReference>
<protein>
    <recommendedName>
        <fullName evidence="1">F-box domain-containing protein</fullName>
    </recommendedName>
</protein>
<dbReference type="InterPro" id="IPR036047">
    <property type="entry name" value="F-box-like_dom_sf"/>
</dbReference>
<sequence>MRGSFPSSTLTDMDIEGSNPLLPQDIITNILIRLPVKSLFRFQCVCKFWKNLFKTPSFIAEHLHHSSHQNPYLLFEDFCKSDLFRLCLLDDEMQILEVPTNPLFDVKGFCLWTLGSCNGLLCIGFFSSSLSLLVWNPATREVRRLPRSISYFEGKESYIGFGFSPIVDDYKIVKINAQEDDDRVNEVKVYSLSIGSWKDVQFGNLDGVGITSNGFCFNGAIFWIGYKIDLEEDEDEVGWIVSFDIAMEVFALIPMPSSLFSIKNTPYSRYLTAHENKLALLCHTLSGDFKSSLIHLWVMEEGTCASRERWVWTKKYISSPYLGYLLVPVAIWRNQIVCIVATSLSEPIDIIEDDEREFLLVNLTTYEFKVSDIRKSVLGHGIFNYSERLVPVGNIHTE</sequence>